<dbReference type="PANTHER" id="PTHR32523">
    <property type="entry name" value="PHYTOL KINASE 1, CHLOROPLASTIC"/>
    <property type="match status" value="1"/>
</dbReference>
<evidence type="ECO:0000259" key="19">
    <source>
        <dbReference type="PROSITE" id="PS50865"/>
    </source>
</evidence>
<evidence type="ECO:0000313" key="20">
    <source>
        <dbReference type="EMBL" id="KAK7018152.1"/>
    </source>
</evidence>
<keyword evidence="21" id="KW-1185">Reference proteome</keyword>
<comment type="pathway">
    <text evidence="15">Cofactor biosynthesis; tocopherol biosynthesis.</text>
</comment>
<evidence type="ECO:0000256" key="12">
    <source>
        <dbReference type="ARBA" id="ARBA00022946"/>
    </source>
</evidence>
<evidence type="ECO:0000256" key="11">
    <source>
        <dbReference type="ARBA" id="ARBA00022833"/>
    </source>
</evidence>
<dbReference type="InterPro" id="IPR002893">
    <property type="entry name" value="Znf_MYND"/>
</dbReference>
<dbReference type="EMBL" id="JAWWNJ010000046">
    <property type="protein sequence ID" value="KAK7018152.1"/>
    <property type="molecule type" value="Genomic_DNA"/>
</dbReference>
<evidence type="ECO:0000256" key="8">
    <source>
        <dbReference type="ARBA" id="ARBA00022723"/>
    </source>
</evidence>
<comment type="similarity">
    <text evidence="3">Belongs to the polyprenol kinase family.</text>
</comment>
<keyword evidence="7" id="KW-0812">Transmembrane</keyword>
<dbReference type="PROSITE" id="PS50865">
    <property type="entry name" value="ZF_MYND_2"/>
    <property type="match status" value="1"/>
</dbReference>
<evidence type="ECO:0000256" key="18">
    <source>
        <dbReference type="PROSITE-ProRule" id="PRU00134"/>
    </source>
</evidence>
<dbReference type="GO" id="GO:0010276">
    <property type="term" value="F:phytol kinase activity"/>
    <property type="evidence" value="ECO:0007669"/>
    <property type="project" value="UniProtKB-EC"/>
</dbReference>
<dbReference type="EC" id="2.7.1.182" evidence="16"/>
<evidence type="ECO:0000256" key="16">
    <source>
        <dbReference type="ARBA" id="ARBA00039024"/>
    </source>
</evidence>
<sequence length="641" mass="72235">MHPAVQISRLQCLPPSIRRFASPACARNSTLKEVERAMEYIQEHRAELSNSQHNAFLPVFFHHLDPAKIPSPESLDSMDVRTSETISCALISLAVIAHMHQLPRAVGVSLWPRVWPWTHFIVTHRDRLPAPPPQPTFETDFVRLIGQFHDHPEGWELISSTPGFRCFVAQIWKIGPAIQEPYRELMFSDLSGFIADLGVREPQNFDEFVQGAGGDVKDLAALIVQYMRSIPLKSPSSRIVRGGLATEVFRLFTFIVEADQHPGDDVKWLGTPFGPFFEALVHGYAAIEAVLELMHTLIASYTPHTDSAKALKIGLSFITRLLISPWGYASLEPALEGGILKVIVSCATLSCSSMVYLSSRYLLRVGIPLGLVFCDSVIEVKKSLYELEDAITTAEFRHSKIFEDWEIFVKLARGRIEILDDEQFEEPWKACDNLKCGNFDAKQEFKRCSRCKSFYYCSSECQKTDWQSGGHRTACKSYGNLIMHESMSGSNLGTRERDYLRSLLRHDYTANVKKICAEQIKSMSANPSAVLLTVFDYCFFDLQLEVHSATDSTLAADLRERSEAEYNNLVARSKASEGTLHLHVIRIMVASFRRDFVIPLRTADSEMYDTMKKLAAQGSYDADGEEFLSLLEVAIETTIHS</sequence>
<keyword evidence="8" id="KW-0479">Metal-binding</keyword>
<evidence type="ECO:0000256" key="15">
    <source>
        <dbReference type="ARBA" id="ARBA00024015"/>
    </source>
</evidence>
<dbReference type="InterPro" id="IPR039606">
    <property type="entry name" value="Phytol/farnesol_kinase"/>
</dbReference>
<keyword evidence="12" id="KW-0809">Transit peptide</keyword>
<accession>A0AAW0AX37</accession>
<comment type="caution">
    <text evidence="20">The sequence shown here is derived from an EMBL/GenBank/DDBJ whole genome shotgun (WGS) entry which is preliminary data.</text>
</comment>
<evidence type="ECO:0000256" key="2">
    <source>
        <dbReference type="ARBA" id="ARBA00004229"/>
    </source>
</evidence>
<comment type="subcellular location">
    <subcellularLocation>
        <location evidence="1">Membrane</location>
        <topology evidence="1">Multi-pass membrane protein</topology>
    </subcellularLocation>
    <subcellularLocation>
        <location evidence="2">Plastid</location>
        <location evidence="2">Chloroplast</location>
    </subcellularLocation>
</comment>
<evidence type="ECO:0000256" key="10">
    <source>
        <dbReference type="ARBA" id="ARBA00022777"/>
    </source>
</evidence>
<dbReference type="GO" id="GO:0008270">
    <property type="term" value="F:zinc ion binding"/>
    <property type="evidence" value="ECO:0007669"/>
    <property type="project" value="UniProtKB-KW"/>
</dbReference>
<evidence type="ECO:0000256" key="1">
    <source>
        <dbReference type="ARBA" id="ARBA00004141"/>
    </source>
</evidence>
<dbReference type="AlphaFoldDB" id="A0AAW0AX37"/>
<evidence type="ECO:0000256" key="6">
    <source>
        <dbReference type="ARBA" id="ARBA00022679"/>
    </source>
</evidence>
<keyword evidence="13" id="KW-1133">Transmembrane helix</keyword>
<evidence type="ECO:0000256" key="7">
    <source>
        <dbReference type="ARBA" id="ARBA00022692"/>
    </source>
</evidence>
<dbReference type="SUPFAM" id="SSF144232">
    <property type="entry name" value="HIT/MYND zinc finger-like"/>
    <property type="match status" value="1"/>
</dbReference>
<dbReference type="Pfam" id="PF01753">
    <property type="entry name" value="zf-MYND"/>
    <property type="match status" value="1"/>
</dbReference>
<dbReference type="GO" id="GO:0016020">
    <property type="term" value="C:membrane"/>
    <property type="evidence" value="ECO:0007669"/>
    <property type="project" value="UniProtKB-SubCell"/>
</dbReference>
<keyword evidence="10" id="KW-0418">Kinase</keyword>
<organism evidence="20 21">
    <name type="scientific">Favolaschia claudopus</name>
    <dbReference type="NCBI Taxonomy" id="2862362"/>
    <lineage>
        <taxon>Eukaryota</taxon>
        <taxon>Fungi</taxon>
        <taxon>Dikarya</taxon>
        <taxon>Basidiomycota</taxon>
        <taxon>Agaricomycotina</taxon>
        <taxon>Agaricomycetes</taxon>
        <taxon>Agaricomycetidae</taxon>
        <taxon>Agaricales</taxon>
        <taxon>Marasmiineae</taxon>
        <taxon>Mycenaceae</taxon>
        <taxon>Favolaschia</taxon>
    </lineage>
</organism>
<protein>
    <recommendedName>
        <fullName evidence="16">phytol kinase</fullName>
        <ecNumber evidence="16">2.7.1.182</ecNumber>
    </recommendedName>
</protein>
<keyword evidence="6" id="KW-0808">Transferase</keyword>
<evidence type="ECO:0000313" key="21">
    <source>
        <dbReference type="Proteomes" id="UP001362999"/>
    </source>
</evidence>
<evidence type="ECO:0000256" key="14">
    <source>
        <dbReference type="ARBA" id="ARBA00023136"/>
    </source>
</evidence>
<keyword evidence="4" id="KW-0150">Chloroplast</keyword>
<dbReference type="Gene3D" id="6.10.140.2220">
    <property type="match status" value="1"/>
</dbReference>
<keyword evidence="14" id="KW-0472">Membrane</keyword>
<feature type="domain" description="MYND-type" evidence="19">
    <location>
        <begin position="433"/>
        <end position="475"/>
    </location>
</feature>
<keyword evidence="11" id="KW-0862">Zinc</keyword>
<reference evidence="20 21" key="1">
    <citation type="journal article" date="2024" name="J Genomics">
        <title>Draft genome sequencing and assembly of Favolaschia claudopus CIRM-BRFM 2984 isolated from oak limbs.</title>
        <authorList>
            <person name="Navarro D."/>
            <person name="Drula E."/>
            <person name="Chaduli D."/>
            <person name="Cazenave R."/>
            <person name="Ahrendt S."/>
            <person name="Wang J."/>
            <person name="Lipzen A."/>
            <person name="Daum C."/>
            <person name="Barry K."/>
            <person name="Grigoriev I.V."/>
            <person name="Favel A."/>
            <person name="Rosso M.N."/>
            <person name="Martin F."/>
        </authorList>
    </citation>
    <scope>NUCLEOTIDE SEQUENCE [LARGE SCALE GENOMIC DNA]</scope>
    <source>
        <strain evidence="20 21">CIRM-BRFM 2984</strain>
    </source>
</reference>
<name>A0AAW0AX37_9AGAR</name>
<evidence type="ECO:0000256" key="3">
    <source>
        <dbReference type="ARBA" id="ARBA00010794"/>
    </source>
</evidence>
<evidence type="ECO:0000256" key="9">
    <source>
        <dbReference type="ARBA" id="ARBA00022771"/>
    </source>
</evidence>
<dbReference type="Proteomes" id="UP001362999">
    <property type="component" value="Unassembled WGS sequence"/>
</dbReference>
<dbReference type="PANTHER" id="PTHR32523:SF8">
    <property type="entry name" value="DOLICHOL KINASE"/>
    <property type="match status" value="1"/>
</dbReference>
<evidence type="ECO:0000256" key="4">
    <source>
        <dbReference type="ARBA" id="ARBA00022528"/>
    </source>
</evidence>
<evidence type="ECO:0000256" key="13">
    <source>
        <dbReference type="ARBA" id="ARBA00022989"/>
    </source>
</evidence>
<comment type="catalytic activity">
    <reaction evidence="17">
        <text>phytol + CTP = phytyl phosphate + CDP + H(+)</text>
        <dbReference type="Rhea" id="RHEA:38055"/>
        <dbReference type="ChEBI" id="CHEBI:15378"/>
        <dbReference type="ChEBI" id="CHEBI:17327"/>
        <dbReference type="ChEBI" id="CHEBI:37563"/>
        <dbReference type="ChEBI" id="CHEBI:58069"/>
        <dbReference type="ChEBI" id="CHEBI:75483"/>
        <dbReference type="EC" id="2.7.1.182"/>
    </reaction>
</comment>
<proteinExistence type="inferred from homology"/>
<evidence type="ECO:0000256" key="17">
    <source>
        <dbReference type="ARBA" id="ARBA00048889"/>
    </source>
</evidence>
<keyword evidence="5" id="KW-0934">Plastid</keyword>
<keyword evidence="9 18" id="KW-0863">Zinc-finger</keyword>
<gene>
    <name evidence="20" type="ORF">R3P38DRAFT_2981517</name>
</gene>
<evidence type="ECO:0000256" key="5">
    <source>
        <dbReference type="ARBA" id="ARBA00022640"/>
    </source>
</evidence>